<dbReference type="SUPFAM" id="SSF51161">
    <property type="entry name" value="Trimeric LpxA-like enzymes"/>
    <property type="match status" value="1"/>
</dbReference>
<evidence type="ECO:0000313" key="3">
    <source>
        <dbReference type="EMBL" id="MBK1835894.1"/>
    </source>
</evidence>
<organism evidence="3 4">
    <name type="scientific">Azospirillum endophyticum</name>
    <dbReference type="NCBI Taxonomy" id="2800326"/>
    <lineage>
        <taxon>Bacteria</taxon>
        <taxon>Pseudomonadati</taxon>
        <taxon>Pseudomonadota</taxon>
        <taxon>Alphaproteobacteria</taxon>
        <taxon>Rhodospirillales</taxon>
        <taxon>Azospirillaceae</taxon>
        <taxon>Azospirillum</taxon>
    </lineage>
</organism>
<dbReference type="PANTHER" id="PTHR23416:SF23">
    <property type="entry name" value="ACETYLTRANSFERASE C18B11.09C-RELATED"/>
    <property type="match status" value="1"/>
</dbReference>
<gene>
    <name evidence="3" type="ORF">JHL17_00575</name>
</gene>
<keyword evidence="2" id="KW-0808">Transferase</keyword>
<keyword evidence="4" id="KW-1185">Reference proteome</keyword>
<dbReference type="Proteomes" id="UP000652760">
    <property type="component" value="Unassembled WGS sequence"/>
</dbReference>
<dbReference type="CDD" id="cd04647">
    <property type="entry name" value="LbH_MAT_like"/>
    <property type="match status" value="1"/>
</dbReference>
<evidence type="ECO:0000313" key="4">
    <source>
        <dbReference type="Proteomes" id="UP000652760"/>
    </source>
</evidence>
<dbReference type="GO" id="GO:0016746">
    <property type="term" value="F:acyltransferase activity"/>
    <property type="evidence" value="ECO:0007669"/>
    <property type="project" value="UniProtKB-KW"/>
</dbReference>
<dbReference type="PANTHER" id="PTHR23416">
    <property type="entry name" value="SIALIC ACID SYNTHASE-RELATED"/>
    <property type="match status" value="1"/>
</dbReference>
<dbReference type="EMBL" id="JAENHM010000002">
    <property type="protein sequence ID" value="MBK1835894.1"/>
    <property type="molecule type" value="Genomic_DNA"/>
</dbReference>
<dbReference type="Pfam" id="PF00132">
    <property type="entry name" value="Hexapep"/>
    <property type="match status" value="1"/>
</dbReference>
<dbReference type="InterPro" id="IPR001451">
    <property type="entry name" value="Hexapep"/>
</dbReference>
<sequence length="131" mass="14179">MRTPSYWGDPSRVHLGNMVAVNNAHFNLSSGEIYINDHSFFGNNVCLITGTHQIQERRVGRFKYPSSGRDIRIGKGVWVGTNATILGPCTIGDDAVIAAGSVLLPGEYEGGKVYGGVPARALKDIDFADRK</sequence>
<comment type="caution">
    <text evidence="3">The sequence shown here is derived from an EMBL/GenBank/DDBJ whole genome shotgun (WGS) entry which is preliminary data.</text>
</comment>
<protein>
    <submittedName>
        <fullName evidence="3">Acyltransferase</fullName>
    </submittedName>
</protein>
<name>A0ABS1EXQ1_9PROT</name>
<comment type="similarity">
    <text evidence="1">Belongs to the transferase hexapeptide repeat family.</text>
</comment>
<keyword evidence="3" id="KW-0012">Acyltransferase</keyword>
<proteinExistence type="inferred from homology"/>
<accession>A0ABS1EXQ1</accession>
<dbReference type="Gene3D" id="2.160.10.10">
    <property type="entry name" value="Hexapeptide repeat proteins"/>
    <property type="match status" value="1"/>
</dbReference>
<dbReference type="InterPro" id="IPR011004">
    <property type="entry name" value="Trimer_LpxA-like_sf"/>
</dbReference>
<dbReference type="InterPro" id="IPR051159">
    <property type="entry name" value="Hexapeptide_acetyltransf"/>
</dbReference>
<evidence type="ECO:0000256" key="2">
    <source>
        <dbReference type="ARBA" id="ARBA00022679"/>
    </source>
</evidence>
<reference evidence="4" key="1">
    <citation type="submission" date="2021-01" db="EMBL/GenBank/DDBJ databases">
        <title>Genome public.</title>
        <authorList>
            <person name="Liu C."/>
            <person name="Sun Q."/>
        </authorList>
    </citation>
    <scope>NUCLEOTIDE SEQUENCE [LARGE SCALE GENOMIC DNA]</scope>
    <source>
        <strain evidence="4">YIM B02556</strain>
    </source>
</reference>
<evidence type="ECO:0000256" key="1">
    <source>
        <dbReference type="ARBA" id="ARBA00007274"/>
    </source>
</evidence>